<feature type="transmembrane region" description="Helical" evidence="1">
    <location>
        <begin position="47"/>
        <end position="68"/>
    </location>
</feature>
<keyword evidence="1" id="KW-0812">Transmembrane</keyword>
<keyword evidence="1" id="KW-0472">Membrane</keyword>
<evidence type="ECO:0008006" key="4">
    <source>
        <dbReference type="Google" id="ProtNLM"/>
    </source>
</evidence>
<reference evidence="2 3" key="1">
    <citation type="journal article" date="2021" name="Microorganisms">
        <title>The Ever-Expanding Pseudomonas Genus: Description of 43 New Species and Partition of the Pseudomonas putida Group.</title>
        <authorList>
            <person name="Girard L."/>
            <person name="Lood C."/>
            <person name="Hofte M."/>
            <person name="Vandamme P."/>
            <person name="Rokni-Zadeh H."/>
            <person name="van Noort V."/>
            <person name="Lavigne R."/>
            <person name="De Mot R."/>
        </authorList>
    </citation>
    <scope>NUCLEOTIDE SEQUENCE [LARGE SCALE GENOMIC DNA]</scope>
    <source>
        <strain evidence="2 3">COW77</strain>
    </source>
</reference>
<protein>
    <recommendedName>
        <fullName evidence="4">DUF3137 domain-containing protein</fullName>
    </recommendedName>
</protein>
<sequence length="366" mass="40926">MSGDDQLRALIESAKQAMKVVRNKSELLDIVQTFANYKGKLRIENKALKYTSLLGIGLAAIALIDNYLLGPSLLLVSTAQDWGVPTSFVAWIFAGPILVPAIFNIAMVIGDSKEIPELSKELARRSSWFTNGLVETDTPLEPLLEQLQRSFNDYSRGNYSRKIQRALKGRHADARQTVEYLFIDLEYVEKRQETYTTTDSKGSTTIRTRTVFDHHQRYSLVVGFPWMRGIAVRGDLQDGIDYPNKYQTSSTAFNEVFTLSGTTAMDCARFAKPVTVLHLLSMKTGLHSLNLEFAADGAGLCISFDNDITDFDMPCDLSTPGAFFQHLDAGIALPTLTRLLEAIHVLAEQHDDNFELSNQPNMQMEQ</sequence>
<feature type="transmembrane region" description="Helical" evidence="1">
    <location>
        <begin position="88"/>
        <end position="110"/>
    </location>
</feature>
<keyword evidence="3" id="KW-1185">Reference proteome</keyword>
<evidence type="ECO:0000256" key="1">
    <source>
        <dbReference type="SAM" id="Phobius"/>
    </source>
</evidence>
<gene>
    <name evidence="2" type="ORF">KSS90_07085</name>
</gene>
<accession>A0ABX8NPK4</accession>
<name>A0ABX8NPK4_9PSED</name>
<evidence type="ECO:0000313" key="3">
    <source>
        <dbReference type="Proteomes" id="UP000824010"/>
    </source>
</evidence>
<keyword evidence="1" id="KW-1133">Transmembrane helix</keyword>
<proteinExistence type="predicted"/>
<organism evidence="2 3">
    <name type="scientific">Pseudomonas maumuensis</name>
    <dbReference type="NCBI Taxonomy" id="2842354"/>
    <lineage>
        <taxon>Bacteria</taxon>
        <taxon>Pseudomonadati</taxon>
        <taxon>Pseudomonadota</taxon>
        <taxon>Gammaproteobacteria</taxon>
        <taxon>Pseudomonadales</taxon>
        <taxon>Pseudomonadaceae</taxon>
        <taxon>Pseudomonas</taxon>
    </lineage>
</organism>
<dbReference type="Proteomes" id="UP000824010">
    <property type="component" value="Chromosome"/>
</dbReference>
<evidence type="ECO:0000313" key="2">
    <source>
        <dbReference type="EMBL" id="QXH57955.1"/>
    </source>
</evidence>
<dbReference type="EMBL" id="CP077077">
    <property type="protein sequence ID" value="QXH57955.1"/>
    <property type="molecule type" value="Genomic_DNA"/>
</dbReference>
<dbReference type="RefSeq" id="WP_217868772.1">
    <property type="nucleotide sequence ID" value="NZ_CP077077.1"/>
</dbReference>